<dbReference type="Pfam" id="PF13808">
    <property type="entry name" value="DDE_Tnp_1_assoc"/>
    <property type="match status" value="1"/>
</dbReference>
<reference evidence="3" key="2">
    <citation type="submission" date="2021-08" db="EMBL/GenBank/DDBJ databases">
        <authorList>
            <person name="Tani A."/>
            <person name="Ola A."/>
            <person name="Ogura Y."/>
            <person name="Katsura K."/>
            <person name="Hayashi T."/>
        </authorList>
    </citation>
    <scope>NUCLEOTIDE SEQUENCE</scope>
    <source>
        <strain evidence="3">DSM 23632</strain>
    </source>
</reference>
<dbReference type="Pfam" id="PF01609">
    <property type="entry name" value="DDE_Tnp_1"/>
    <property type="match status" value="1"/>
</dbReference>
<dbReference type="PANTHER" id="PTHR30298">
    <property type="entry name" value="H REPEAT-ASSOCIATED PREDICTED TRANSPOSASE"/>
    <property type="match status" value="1"/>
</dbReference>
<organism evidence="3 4">
    <name type="scientific">Methylobacterium trifolii</name>
    <dbReference type="NCBI Taxonomy" id="1003092"/>
    <lineage>
        <taxon>Bacteria</taxon>
        <taxon>Pseudomonadati</taxon>
        <taxon>Pseudomonadota</taxon>
        <taxon>Alphaproteobacteria</taxon>
        <taxon>Hyphomicrobiales</taxon>
        <taxon>Methylobacteriaceae</taxon>
        <taxon>Methylobacterium</taxon>
    </lineage>
</organism>
<gene>
    <name evidence="3" type="ORF">MPOCJGCO_3001</name>
</gene>
<dbReference type="Proteomes" id="UP001055057">
    <property type="component" value="Unassembled WGS sequence"/>
</dbReference>
<accession>A0ABQ4U1Z8</accession>
<comment type="caution">
    <text evidence="3">The sequence shown here is derived from an EMBL/GenBank/DDBJ whole genome shotgun (WGS) entry which is preliminary data.</text>
</comment>
<proteinExistence type="predicted"/>
<feature type="domain" description="Transposase IS4-like" evidence="1">
    <location>
        <begin position="104"/>
        <end position="331"/>
    </location>
</feature>
<evidence type="ECO:0000313" key="4">
    <source>
        <dbReference type="Proteomes" id="UP001055057"/>
    </source>
</evidence>
<reference evidence="3" key="1">
    <citation type="journal article" date="2021" name="Front. Microbiol.">
        <title>Comprehensive Comparative Genomics and Phenotyping of Methylobacterium Species.</title>
        <authorList>
            <person name="Alessa O."/>
            <person name="Ogura Y."/>
            <person name="Fujitani Y."/>
            <person name="Takami H."/>
            <person name="Hayashi T."/>
            <person name="Sahin N."/>
            <person name="Tani A."/>
        </authorList>
    </citation>
    <scope>NUCLEOTIDE SEQUENCE</scope>
    <source>
        <strain evidence="3">DSM 23632</strain>
    </source>
</reference>
<dbReference type="NCBIfam" id="NF033564">
    <property type="entry name" value="transpos_ISAs1"/>
    <property type="match status" value="1"/>
</dbReference>
<dbReference type="InterPro" id="IPR051698">
    <property type="entry name" value="Transposase_11-like"/>
</dbReference>
<evidence type="ECO:0000313" key="3">
    <source>
        <dbReference type="EMBL" id="GJE60882.1"/>
    </source>
</evidence>
<sequence>MVADMLVILRDVQDPRDFTARHDLGEMLFLALCGLLCGEKTCVDIADFASAHEAEFREVLSLRHGTPSHDTLSQTLRLLDPQALERALRACLCAMGHRLRAGGVLSVDGKALRRAYEAGQSHMPPVMVSVFDGLTRLSLAQSRAGAGGEAEAARALLGSLVVKGCTVTADALHCRPDTATVIRKGGADYVLGLKTNQPKLYAAAEAAFARAKAVPSHTVQDEGHGRVVRRMAHVMAAPADAKTLLPGLSAFGRIVSVRQVAGGREEVHTRYFVLSRRLTPGRFAMLVRAHWGIENHLHWTLDVIFHEDDARSRKNYAPENLALLRRLARNIMEAHPSDLPIRKKMKHASWSKDYLFNVFTHVR</sequence>
<name>A0ABQ4U1Z8_9HYPH</name>
<dbReference type="EMBL" id="BPRB01000170">
    <property type="protein sequence ID" value="GJE60882.1"/>
    <property type="molecule type" value="Genomic_DNA"/>
</dbReference>
<dbReference type="InterPro" id="IPR047647">
    <property type="entry name" value="ISAs1_transpos"/>
</dbReference>
<evidence type="ECO:0000259" key="2">
    <source>
        <dbReference type="Pfam" id="PF13808"/>
    </source>
</evidence>
<dbReference type="InterPro" id="IPR002559">
    <property type="entry name" value="Transposase_11"/>
</dbReference>
<dbReference type="InterPro" id="IPR032806">
    <property type="entry name" value="YbfD_N"/>
</dbReference>
<keyword evidence="4" id="KW-1185">Reference proteome</keyword>
<feature type="domain" description="H repeat-associated protein N-terminal" evidence="2">
    <location>
        <begin position="9"/>
        <end position="89"/>
    </location>
</feature>
<protein>
    <submittedName>
        <fullName evidence="3">ISAs1 family transposase ISRpa5</fullName>
    </submittedName>
</protein>
<dbReference type="PANTHER" id="PTHR30298:SF0">
    <property type="entry name" value="PROTEIN YBFL-RELATED"/>
    <property type="match status" value="1"/>
</dbReference>
<evidence type="ECO:0000259" key="1">
    <source>
        <dbReference type="Pfam" id="PF01609"/>
    </source>
</evidence>